<reference evidence="2 4" key="2">
    <citation type="submission" date="2019-03" db="EMBL/GenBank/DDBJ databases">
        <title>Genomic Encyclopedia of Type Strains, Phase IV (KMG-IV): sequencing the most valuable type-strain genomes for metagenomic binning, comparative biology and taxonomic classification.</title>
        <authorList>
            <person name="Goeker M."/>
        </authorList>
    </citation>
    <scope>NUCLEOTIDE SEQUENCE [LARGE SCALE GENOMIC DNA]</scope>
    <source>
        <strain evidence="2 4">DSM 17481</strain>
    </source>
</reference>
<dbReference type="InterPro" id="IPR036397">
    <property type="entry name" value="RNaseH_sf"/>
</dbReference>
<reference evidence="1 3" key="1">
    <citation type="submission" date="2018-06" db="EMBL/GenBank/DDBJ databases">
        <authorList>
            <consortium name="Pathogen Informatics"/>
            <person name="Doyle S."/>
        </authorList>
    </citation>
    <scope>NUCLEOTIDE SEQUENCE [LARGE SCALE GENOMIC DNA]</scope>
    <source>
        <strain evidence="1 3">NCTC11188</strain>
    </source>
</reference>
<dbReference type="SUPFAM" id="SSF53098">
    <property type="entry name" value="Ribonuclease H-like"/>
    <property type="match status" value="1"/>
</dbReference>
<dbReference type="AlphaFoldDB" id="A0A379AU37"/>
<evidence type="ECO:0008006" key="5">
    <source>
        <dbReference type="Google" id="ProtNLM"/>
    </source>
</evidence>
<dbReference type="Gene3D" id="3.30.420.10">
    <property type="entry name" value="Ribonuclease H-like superfamily/Ribonuclease H"/>
    <property type="match status" value="1"/>
</dbReference>
<dbReference type="Proteomes" id="UP000294683">
    <property type="component" value="Unassembled WGS sequence"/>
</dbReference>
<dbReference type="Proteomes" id="UP000255113">
    <property type="component" value="Unassembled WGS sequence"/>
</dbReference>
<dbReference type="EMBL" id="SNXJ01000002">
    <property type="protein sequence ID" value="TDP29652.1"/>
    <property type="molecule type" value="Genomic_DNA"/>
</dbReference>
<organism evidence="1 3">
    <name type="scientific">Avibacterium gallinarum</name>
    <name type="common">Pasteurella gallinarum</name>
    <dbReference type="NCBI Taxonomy" id="755"/>
    <lineage>
        <taxon>Bacteria</taxon>
        <taxon>Pseudomonadati</taxon>
        <taxon>Pseudomonadota</taxon>
        <taxon>Gammaproteobacteria</taxon>
        <taxon>Pasteurellales</taxon>
        <taxon>Pasteurellaceae</taxon>
        <taxon>Avibacterium</taxon>
    </lineage>
</organism>
<evidence type="ECO:0000313" key="3">
    <source>
        <dbReference type="Proteomes" id="UP000255113"/>
    </source>
</evidence>
<sequence>MVVQPNNIVTFSNMPAPNTTWNANFKGQFLLGNKKWCYSLTISDNFSRFLLLYEGLPNTKSATVIRLFEQLIDENSLTHAIRLDILDIN</sequence>
<dbReference type="RefSeq" id="WP_103853905.1">
    <property type="nucleotide sequence ID" value="NZ_PQVJ01000019.1"/>
</dbReference>
<proteinExistence type="predicted"/>
<gene>
    <name evidence="2" type="ORF">EV689_102181</name>
    <name evidence="1" type="ORF">NCTC11188_00085</name>
</gene>
<dbReference type="GO" id="GO:0003676">
    <property type="term" value="F:nucleic acid binding"/>
    <property type="evidence" value="ECO:0007669"/>
    <property type="project" value="InterPro"/>
</dbReference>
<dbReference type="InterPro" id="IPR012337">
    <property type="entry name" value="RNaseH-like_sf"/>
</dbReference>
<evidence type="ECO:0000313" key="2">
    <source>
        <dbReference type="EMBL" id="TDP29652.1"/>
    </source>
</evidence>
<evidence type="ECO:0000313" key="4">
    <source>
        <dbReference type="Proteomes" id="UP000294683"/>
    </source>
</evidence>
<protein>
    <recommendedName>
        <fullName evidence="5">Integrase core domain</fullName>
    </recommendedName>
</protein>
<dbReference type="EMBL" id="UGSQ01000003">
    <property type="protein sequence ID" value="SUB25769.1"/>
    <property type="molecule type" value="Genomic_DNA"/>
</dbReference>
<keyword evidence="4" id="KW-1185">Reference proteome</keyword>
<evidence type="ECO:0000313" key="1">
    <source>
        <dbReference type="EMBL" id="SUB25769.1"/>
    </source>
</evidence>
<name>A0A379AU37_AVIGA</name>
<accession>A0A379AU37</accession>